<sequence>MFQRDGLDVLKSVEIDTDRLIPDRHTSGDVDEWDGKYYRVGSRGAAIDIHPYGQTPECTCRNRGLPICLCPVDRAKPPTVSLHSGCSQGTCVLCHLTSDKAPDLSFYQAQPWYGELRAQIRCGNIPRWAAVLRCIEAFPTLPMHQQPTMSSLGPVGAVKDTAFDRLMTHCPEKSLLFGDIPVTIELPSKTFIYATMLDVIKEMKTTFNGSRRMIANAINTLLMQMWADLAPRHRLGVHWVYPLNSKHVQQIDGRRGFEADICEILLSLRDDSSDEEE</sequence>
<gene>
    <name evidence="1" type="ORF">J8273_8870</name>
</gene>
<keyword evidence="2" id="KW-1185">Reference proteome</keyword>
<evidence type="ECO:0000313" key="2">
    <source>
        <dbReference type="Proteomes" id="UP000717585"/>
    </source>
</evidence>
<evidence type="ECO:0000313" key="1">
    <source>
        <dbReference type="EMBL" id="KAG9389577.1"/>
    </source>
</evidence>
<accession>A0A8J6B412</accession>
<name>A0A8J6B412_9EUKA</name>
<comment type="caution">
    <text evidence="1">The sequence shown here is derived from an EMBL/GenBank/DDBJ whole genome shotgun (WGS) entry which is preliminary data.</text>
</comment>
<protein>
    <submittedName>
        <fullName evidence="1">Uncharacterized protein</fullName>
    </submittedName>
</protein>
<dbReference type="EMBL" id="JAHDYR010000069">
    <property type="protein sequence ID" value="KAG9389577.1"/>
    <property type="molecule type" value="Genomic_DNA"/>
</dbReference>
<organism evidence="1 2">
    <name type="scientific">Carpediemonas membranifera</name>
    <dbReference type="NCBI Taxonomy" id="201153"/>
    <lineage>
        <taxon>Eukaryota</taxon>
        <taxon>Metamonada</taxon>
        <taxon>Carpediemonas-like organisms</taxon>
        <taxon>Carpediemonas</taxon>
    </lineage>
</organism>
<dbReference type="Proteomes" id="UP000717585">
    <property type="component" value="Unassembled WGS sequence"/>
</dbReference>
<reference evidence="1" key="1">
    <citation type="submission" date="2021-05" db="EMBL/GenBank/DDBJ databases">
        <title>A free-living protist that lacks canonical eukaryotic 1 DNA replication and segregation systems.</title>
        <authorList>
            <person name="Salas-Leiva D.E."/>
            <person name="Tromer E.C."/>
            <person name="Curtis B.A."/>
            <person name="Jerlstrom-Hultqvist J."/>
            <person name="Kolisko M."/>
            <person name="Yi Z."/>
            <person name="Salas-Leiva J.S."/>
            <person name="Gallot-Lavallee L."/>
            <person name="Kops G.J.P.L."/>
            <person name="Archibald J.M."/>
            <person name="Simpson A.G.B."/>
            <person name="Roger A.J."/>
        </authorList>
    </citation>
    <scope>NUCLEOTIDE SEQUENCE</scope>
    <source>
        <strain evidence="1">BICM</strain>
    </source>
</reference>
<dbReference type="AlphaFoldDB" id="A0A8J6B412"/>
<proteinExistence type="predicted"/>